<dbReference type="InterPro" id="IPR018604">
    <property type="entry name" value="YycI-like"/>
</dbReference>
<feature type="domain" description="Regulatory protein YycH-like" evidence="1">
    <location>
        <begin position="92"/>
        <end position="231"/>
    </location>
</feature>
<evidence type="ECO:0000313" key="3">
    <source>
        <dbReference type="Proteomes" id="UP000243739"/>
    </source>
</evidence>
<proteinExistence type="predicted"/>
<sequence length="241" mass="28019">MDWSKAKSILIISFLLLNLSLGYQLYLKQNKYSNNMQWTTNNLDELQELLFKQNIKLSTEIPEQLPKMHFIKIRKIVFAENEKLKGGLEENSNRNVIELIANKSIKNFELYEFNPLESKEPDYLVYYQTTEGYPLLGAKLIIYLNSNGELFYNQNYFEIVDSGLDKQVISSYSALRRVIEQGLIPNGAEIKQIKLSYYGQTNQSNIQILTPVWKIVFKNVQITDKLYVNAMTGGMENVINY</sequence>
<accession>A0A1D2YVA9</accession>
<dbReference type="Gene3D" id="2.40.128.690">
    <property type="entry name" value="YycH protein, domain 3-like"/>
    <property type="match status" value="1"/>
</dbReference>
<evidence type="ECO:0000313" key="2">
    <source>
        <dbReference type="EMBL" id="OEF99659.1"/>
    </source>
</evidence>
<keyword evidence="3" id="KW-1185">Reference proteome</keyword>
<dbReference type="RefSeq" id="WP_069656447.1">
    <property type="nucleotide sequence ID" value="NZ_MIJF01000016.1"/>
</dbReference>
<name>A0A1D2YVA9_9BACI</name>
<evidence type="ECO:0000259" key="1">
    <source>
        <dbReference type="Pfam" id="PF09648"/>
    </source>
</evidence>
<organism evidence="2 3">
    <name type="scientific">Vulcanibacillus modesticaldus</name>
    <dbReference type="NCBI Taxonomy" id="337097"/>
    <lineage>
        <taxon>Bacteria</taxon>
        <taxon>Bacillati</taxon>
        <taxon>Bacillota</taxon>
        <taxon>Bacilli</taxon>
        <taxon>Bacillales</taxon>
        <taxon>Bacillaceae</taxon>
        <taxon>Vulcanibacillus</taxon>
    </lineage>
</organism>
<dbReference type="AlphaFoldDB" id="A0A1D2YVA9"/>
<dbReference type="EMBL" id="MIJF01000016">
    <property type="protein sequence ID" value="OEF99659.1"/>
    <property type="molecule type" value="Genomic_DNA"/>
</dbReference>
<gene>
    <name evidence="2" type="ORF">BHF71_07815</name>
</gene>
<protein>
    <recommendedName>
        <fullName evidence="1">Regulatory protein YycH-like domain-containing protein</fullName>
    </recommendedName>
</protein>
<dbReference type="GO" id="GO:0016020">
    <property type="term" value="C:membrane"/>
    <property type="evidence" value="ECO:0007669"/>
    <property type="project" value="InterPro"/>
</dbReference>
<reference evidence="2 3" key="1">
    <citation type="submission" date="2016-09" db="EMBL/GenBank/DDBJ databases">
        <title>Draft genome sequence for the type strain of Vulcanibacillus modesticaldus BR, a strictly anaerobic, moderately thermophilic, and nitrate-reducing bacterium from deep sea-hydrothermal vents of the Mid-Atlantic Ridge.</title>
        <authorList>
            <person name="Abin C.A."/>
            <person name="Hollibaugh J.T."/>
        </authorList>
    </citation>
    <scope>NUCLEOTIDE SEQUENCE [LARGE SCALE GENOMIC DNA]</scope>
    <source>
        <strain evidence="2 3">BR</strain>
    </source>
</reference>
<dbReference type="Proteomes" id="UP000243739">
    <property type="component" value="Unassembled WGS sequence"/>
</dbReference>
<dbReference type="OrthoDB" id="2388036at2"/>
<dbReference type="STRING" id="337097.BHF71_07815"/>
<comment type="caution">
    <text evidence="2">The sequence shown here is derived from an EMBL/GenBank/DDBJ whole genome shotgun (WGS) entry which is preliminary data.</text>
</comment>
<dbReference type="Pfam" id="PF09648">
    <property type="entry name" value="YycI"/>
    <property type="match status" value="1"/>
</dbReference>